<keyword evidence="6" id="KW-0547">Nucleotide-binding</keyword>
<dbReference type="Proteomes" id="UP000677436">
    <property type="component" value="Chromosome"/>
</dbReference>
<evidence type="ECO:0000259" key="13">
    <source>
        <dbReference type="PROSITE" id="PS50146"/>
    </source>
</evidence>
<evidence type="ECO:0000256" key="6">
    <source>
        <dbReference type="ARBA" id="ARBA00022741"/>
    </source>
</evidence>
<dbReference type="GO" id="GO:0008654">
    <property type="term" value="P:phospholipid biosynthetic process"/>
    <property type="evidence" value="ECO:0007669"/>
    <property type="project" value="UniProtKB-KW"/>
</dbReference>
<dbReference type="Pfam" id="PF19279">
    <property type="entry name" value="YegS_C"/>
    <property type="match status" value="1"/>
</dbReference>
<dbReference type="GO" id="GO:0005886">
    <property type="term" value="C:plasma membrane"/>
    <property type="evidence" value="ECO:0007669"/>
    <property type="project" value="TreeGrafter"/>
</dbReference>
<dbReference type="InterPro" id="IPR001206">
    <property type="entry name" value="Diacylglycerol_kinase_cat_dom"/>
</dbReference>
<proteinExistence type="inferred from homology"/>
<evidence type="ECO:0000256" key="9">
    <source>
        <dbReference type="ARBA" id="ARBA00022842"/>
    </source>
</evidence>
<dbReference type="SUPFAM" id="SSF111331">
    <property type="entry name" value="NAD kinase/diacylglycerol kinase-like"/>
    <property type="match status" value="1"/>
</dbReference>
<evidence type="ECO:0000256" key="4">
    <source>
        <dbReference type="ARBA" id="ARBA00022679"/>
    </source>
</evidence>
<sequence>MYRRARLIYNPTAGREMFVRQLPRILERLERAGLETSCHATREPGQATIAARQASERGFDVVIAAGGDGTVHEVVTGISQGPHRPILGVLPCGTTNDFARGMGLPRDLLRACDVIGDGFVRTVDAGRVGDRLFVNVAAVGDVTAVTYEAPSRLKTLVGPLAYYLKGLEKIGSLSRSFPVRIEADGRQWEEDILLMMVANTRSVGGFEQLAPKADLNDGKLDVIVVRKTGIADLIPLVRIARKGGHIYDPSVVYFQARYLYVESDEPLRWNLDGELGGILPGICEALPGHLRVFCPRPAVKDRTEPDETVLV</sequence>
<dbReference type="KEGG" id="pabs:JIR001_27610"/>
<dbReference type="AlphaFoldDB" id="A0A8D5UHT7"/>
<gene>
    <name evidence="14" type="ORF">JIR001_27610</name>
</gene>
<feature type="domain" description="DAGKc" evidence="13">
    <location>
        <begin position="1"/>
        <end position="132"/>
    </location>
</feature>
<keyword evidence="9" id="KW-0460">Magnesium</keyword>
<comment type="similarity">
    <text evidence="2">Belongs to the diacylglycerol/lipid kinase family.</text>
</comment>
<dbReference type="EMBL" id="AP024601">
    <property type="protein sequence ID" value="BCU82978.1"/>
    <property type="molecule type" value="Genomic_DNA"/>
</dbReference>
<keyword evidence="5" id="KW-0479">Metal-binding</keyword>
<evidence type="ECO:0000256" key="1">
    <source>
        <dbReference type="ARBA" id="ARBA00001946"/>
    </source>
</evidence>
<dbReference type="SMART" id="SM00046">
    <property type="entry name" value="DAGKc"/>
    <property type="match status" value="1"/>
</dbReference>
<dbReference type="RefSeq" id="WP_212773258.1">
    <property type="nucleotide sequence ID" value="NZ_AP024601.1"/>
</dbReference>
<reference evidence="14" key="2">
    <citation type="journal article" date="2021" name="Microbiol. Resour. Announc.">
        <title>Complete Genome Sequence of Polycladomyces abyssicola JIR-001T, Isolated from Hemipelagic Sediment in Deep Seawater.</title>
        <authorList>
            <person name="Tsubouchi T."/>
            <person name="Kaneko Y."/>
        </authorList>
    </citation>
    <scope>NUCLEOTIDE SEQUENCE</scope>
    <source>
        <strain evidence="14">JIR-001</strain>
    </source>
</reference>
<evidence type="ECO:0000313" key="14">
    <source>
        <dbReference type="EMBL" id="BCU82978.1"/>
    </source>
</evidence>
<dbReference type="Gene3D" id="2.60.200.40">
    <property type="match status" value="1"/>
</dbReference>
<dbReference type="PROSITE" id="PS50146">
    <property type="entry name" value="DAGK"/>
    <property type="match status" value="1"/>
</dbReference>
<accession>A0A8D5UHT7</accession>
<keyword evidence="4" id="KW-0808">Transferase</keyword>
<keyword evidence="12" id="KW-1208">Phospholipid metabolism</keyword>
<evidence type="ECO:0000256" key="7">
    <source>
        <dbReference type="ARBA" id="ARBA00022777"/>
    </source>
</evidence>
<name>A0A8D5UHT7_9BACL</name>
<evidence type="ECO:0000256" key="8">
    <source>
        <dbReference type="ARBA" id="ARBA00022840"/>
    </source>
</evidence>
<keyword evidence="3" id="KW-0444">Lipid biosynthesis</keyword>
<evidence type="ECO:0000256" key="5">
    <source>
        <dbReference type="ARBA" id="ARBA00022723"/>
    </source>
</evidence>
<keyword evidence="10" id="KW-0443">Lipid metabolism</keyword>
<dbReference type="Gene3D" id="3.40.50.10330">
    <property type="entry name" value="Probable inorganic polyphosphate/atp-NAD kinase, domain 1"/>
    <property type="match status" value="1"/>
</dbReference>
<dbReference type="PANTHER" id="PTHR12358:SF106">
    <property type="entry name" value="LIPID KINASE YEGS"/>
    <property type="match status" value="1"/>
</dbReference>
<dbReference type="GO" id="GO:0005524">
    <property type="term" value="F:ATP binding"/>
    <property type="evidence" value="ECO:0007669"/>
    <property type="project" value="UniProtKB-KW"/>
</dbReference>
<keyword evidence="7 14" id="KW-0418">Kinase</keyword>
<dbReference type="InterPro" id="IPR045540">
    <property type="entry name" value="YegS/DAGK_C"/>
</dbReference>
<dbReference type="InterPro" id="IPR016064">
    <property type="entry name" value="NAD/diacylglycerol_kinase_sf"/>
</dbReference>
<keyword evidence="15" id="KW-1185">Reference proteome</keyword>
<dbReference type="GO" id="GO:0046872">
    <property type="term" value="F:metal ion binding"/>
    <property type="evidence" value="ECO:0007669"/>
    <property type="project" value="UniProtKB-KW"/>
</dbReference>
<reference evidence="14" key="1">
    <citation type="journal article" date="2013" name="Int. J. Syst. Evol. Microbiol.">
        <title>Polycladomyces abyssicola gen. nov., sp. nov., a thermophilic filamentous bacterium isolated from hemipelagic sediment.</title>
        <authorList>
            <person name="Tsubouchi T."/>
            <person name="Shimane Y."/>
            <person name="Mori K."/>
            <person name="Usui K."/>
            <person name="Hiraki T."/>
            <person name="Tame A."/>
            <person name="Uematsu K."/>
            <person name="Maruyama T."/>
            <person name="Hatada Y."/>
        </authorList>
    </citation>
    <scope>NUCLEOTIDE SEQUENCE</scope>
    <source>
        <strain evidence="14">JIR-001</strain>
    </source>
</reference>
<comment type="cofactor">
    <cofactor evidence="1">
        <name>Mg(2+)</name>
        <dbReference type="ChEBI" id="CHEBI:18420"/>
    </cofactor>
</comment>
<keyword evidence="11" id="KW-0594">Phospholipid biosynthesis</keyword>
<dbReference type="InterPro" id="IPR050187">
    <property type="entry name" value="Lipid_Phosphate_FormReg"/>
</dbReference>
<evidence type="ECO:0000256" key="2">
    <source>
        <dbReference type="ARBA" id="ARBA00005983"/>
    </source>
</evidence>
<dbReference type="InterPro" id="IPR005218">
    <property type="entry name" value="Diacylglycerol/lipid_kinase"/>
</dbReference>
<evidence type="ECO:0000256" key="10">
    <source>
        <dbReference type="ARBA" id="ARBA00023098"/>
    </source>
</evidence>
<evidence type="ECO:0000256" key="12">
    <source>
        <dbReference type="ARBA" id="ARBA00023264"/>
    </source>
</evidence>
<organism evidence="14 15">
    <name type="scientific">Polycladomyces abyssicola</name>
    <dbReference type="NCBI Taxonomy" id="1125966"/>
    <lineage>
        <taxon>Bacteria</taxon>
        <taxon>Bacillati</taxon>
        <taxon>Bacillota</taxon>
        <taxon>Bacilli</taxon>
        <taxon>Bacillales</taxon>
        <taxon>Thermoactinomycetaceae</taxon>
        <taxon>Polycladomyces</taxon>
    </lineage>
</organism>
<dbReference type="Pfam" id="PF00781">
    <property type="entry name" value="DAGK_cat"/>
    <property type="match status" value="1"/>
</dbReference>
<dbReference type="GO" id="GO:0004143">
    <property type="term" value="F:ATP-dependent diacylglycerol kinase activity"/>
    <property type="evidence" value="ECO:0007669"/>
    <property type="project" value="TreeGrafter"/>
</dbReference>
<dbReference type="NCBIfam" id="TIGR00147">
    <property type="entry name" value="YegS/Rv2252/BmrU family lipid kinase"/>
    <property type="match status" value="1"/>
</dbReference>
<evidence type="ECO:0000256" key="11">
    <source>
        <dbReference type="ARBA" id="ARBA00023209"/>
    </source>
</evidence>
<dbReference type="InterPro" id="IPR017438">
    <property type="entry name" value="ATP-NAD_kinase_N"/>
</dbReference>
<protein>
    <submittedName>
        <fullName evidence="14">Diacylglycerol kinase</fullName>
    </submittedName>
</protein>
<evidence type="ECO:0000256" key="3">
    <source>
        <dbReference type="ARBA" id="ARBA00022516"/>
    </source>
</evidence>
<keyword evidence="8" id="KW-0067">ATP-binding</keyword>
<evidence type="ECO:0000313" key="15">
    <source>
        <dbReference type="Proteomes" id="UP000677436"/>
    </source>
</evidence>
<dbReference type="PANTHER" id="PTHR12358">
    <property type="entry name" value="SPHINGOSINE KINASE"/>
    <property type="match status" value="1"/>
</dbReference>